<accession>A0A8J5LLE8</accession>
<evidence type="ECO:0000256" key="2">
    <source>
        <dbReference type="ARBA" id="ARBA00022679"/>
    </source>
</evidence>
<dbReference type="Pfam" id="PF07714">
    <property type="entry name" value="PK_Tyr_Ser-Thr"/>
    <property type="match status" value="1"/>
</dbReference>
<evidence type="ECO:0000256" key="3">
    <source>
        <dbReference type="ARBA" id="ARBA00022741"/>
    </source>
</evidence>
<feature type="domain" description="Protein kinase" evidence="6">
    <location>
        <begin position="93"/>
        <end position="173"/>
    </location>
</feature>
<dbReference type="PANTHER" id="PTHR47983">
    <property type="entry name" value="PTO-INTERACTING PROTEIN 1-LIKE"/>
    <property type="match status" value="1"/>
</dbReference>
<dbReference type="GO" id="GO:0004672">
    <property type="term" value="F:protein kinase activity"/>
    <property type="evidence" value="ECO:0007669"/>
    <property type="project" value="InterPro"/>
</dbReference>
<dbReference type="GO" id="GO:0005524">
    <property type="term" value="F:ATP binding"/>
    <property type="evidence" value="ECO:0007669"/>
    <property type="project" value="UniProtKB-KW"/>
</dbReference>
<dbReference type="Gene3D" id="3.30.200.20">
    <property type="entry name" value="Phosphorylase Kinase, domain 1"/>
    <property type="match status" value="1"/>
</dbReference>
<sequence>MPTPPFRSAAATCPYGSSLISLPSLCVFCYNVQAALPPPFPYRVFTADVPLLSLSGLYWPVAKTLKLMFKILKLISMNTSIWFCAPAWSIDNFGLKSLVDEGSYGRVYFVVLEDGKQIAVKKLDSSSEDNTSEFLTQHENFVEMLGYCVDGNMCLMIYEFATMGSLHNVLHGA</sequence>
<evidence type="ECO:0000259" key="6">
    <source>
        <dbReference type="PROSITE" id="PS50011"/>
    </source>
</evidence>
<evidence type="ECO:0000313" key="7">
    <source>
        <dbReference type="EMBL" id="KAG6530101.1"/>
    </source>
</evidence>
<dbReference type="PROSITE" id="PS50011">
    <property type="entry name" value="PROTEIN_KINASE_DOM"/>
    <property type="match status" value="1"/>
</dbReference>
<keyword evidence="8" id="KW-1185">Reference proteome</keyword>
<keyword evidence="5" id="KW-0067">ATP-binding</keyword>
<comment type="caution">
    <text evidence="7">The sequence shown here is derived from an EMBL/GenBank/DDBJ whole genome shotgun (WGS) entry which is preliminary data.</text>
</comment>
<organism evidence="7 8">
    <name type="scientific">Zingiber officinale</name>
    <name type="common">Ginger</name>
    <name type="synonym">Amomum zingiber</name>
    <dbReference type="NCBI Taxonomy" id="94328"/>
    <lineage>
        <taxon>Eukaryota</taxon>
        <taxon>Viridiplantae</taxon>
        <taxon>Streptophyta</taxon>
        <taxon>Embryophyta</taxon>
        <taxon>Tracheophyta</taxon>
        <taxon>Spermatophyta</taxon>
        <taxon>Magnoliopsida</taxon>
        <taxon>Liliopsida</taxon>
        <taxon>Zingiberales</taxon>
        <taxon>Zingiberaceae</taxon>
        <taxon>Zingiber</taxon>
    </lineage>
</organism>
<dbReference type="InterPro" id="IPR011009">
    <property type="entry name" value="Kinase-like_dom_sf"/>
</dbReference>
<dbReference type="InterPro" id="IPR000719">
    <property type="entry name" value="Prot_kinase_dom"/>
</dbReference>
<dbReference type="InterPro" id="IPR052101">
    <property type="entry name" value="Plant_StressResp_Kinase"/>
</dbReference>
<dbReference type="SUPFAM" id="SSF56112">
    <property type="entry name" value="Protein kinase-like (PK-like)"/>
    <property type="match status" value="1"/>
</dbReference>
<keyword evidence="3" id="KW-0547">Nucleotide-binding</keyword>
<dbReference type="EMBL" id="JACMSC010000003">
    <property type="protein sequence ID" value="KAG6530101.1"/>
    <property type="molecule type" value="Genomic_DNA"/>
</dbReference>
<dbReference type="Proteomes" id="UP000734854">
    <property type="component" value="Unassembled WGS sequence"/>
</dbReference>
<dbReference type="InterPro" id="IPR001245">
    <property type="entry name" value="Ser-Thr/Tyr_kinase_cat_dom"/>
</dbReference>
<keyword evidence="4" id="KW-0418">Kinase</keyword>
<evidence type="ECO:0000313" key="8">
    <source>
        <dbReference type="Proteomes" id="UP000734854"/>
    </source>
</evidence>
<evidence type="ECO:0000256" key="1">
    <source>
        <dbReference type="ARBA" id="ARBA00022553"/>
    </source>
</evidence>
<keyword evidence="2" id="KW-0808">Transferase</keyword>
<proteinExistence type="predicted"/>
<keyword evidence="1" id="KW-0597">Phosphoprotein</keyword>
<evidence type="ECO:0000256" key="4">
    <source>
        <dbReference type="ARBA" id="ARBA00022777"/>
    </source>
</evidence>
<name>A0A8J5LLE8_ZINOF</name>
<reference evidence="7 8" key="1">
    <citation type="submission" date="2020-08" db="EMBL/GenBank/DDBJ databases">
        <title>Plant Genome Project.</title>
        <authorList>
            <person name="Zhang R.-G."/>
        </authorList>
    </citation>
    <scope>NUCLEOTIDE SEQUENCE [LARGE SCALE GENOMIC DNA]</scope>
    <source>
        <tissue evidence="7">Rhizome</tissue>
    </source>
</reference>
<dbReference type="PANTHER" id="PTHR47983:SF7">
    <property type="entry name" value="PROTEIN KINASE SUPERFAMILY PROTEIN"/>
    <property type="match status" value="1"/>
</dbReference>
<evidence type="ECO:0000256" key="5">
    <source>
        <dbReference type="ARBA" id="ARBA00022840"/>
    </source>
</evidence>
<protein>
    <recommendedName>
        <fullName evidence="6">Protein kinase domain-containing protein</fullName>
    </recommendedName>
</protein>
<gene>
    <name evidence="7" type="ORF">ZIOFF_012322</name>
</gene>
<dbReference type="AlphaFoldDB" id="A0A8J5LLE8"/>